<dbReference type="HOGENOM" id="CLU_045580_1_0_1"/>
<sequence>MALLAVAQWTTIVLIPIAIISLYIYWNDRALKRIPTSAQYFSPKRCTIQDIQAMAESLASSPPLSIKDKEMIPPKTGRRYILVGGGGFLGGWIATKLLERGEDPHHIRLLDISPPVNYVVKDALSSGVQFIKVDVTDAAALEAAFKAPWPKYSSSEGDTKPEITVFHTVANIRFYERHLEFLDRSARVNIRGTQNIIDASRAVGATILIYTSSGSVGVHSTRFFLWPWETEPKRFVQVINDDNTRLPSRHEDFFSNYAATKNEADKLVRAADRSSTGSADSKSNGIFGPRGDMLCGAYLVRKLNPTWISSVVQSFSYVENCVSAHLCYEARLIELISGGANPDIGGQAFYVYTTLETLSEGDCQFPSFSPTTMLMISHLLEMYYRWHYKMVSSGWSFAKKLPAITGSLANLQPALFALTSVHLIFDDSRARLPPEKGGLGYSGAWTTLEGLHKTYEEHKSGVGRSEVRSATAGVPGSAFLKFRNAKAKVMEPIPGLGPVEVLNAN</sequence>
<feature type="domain" description="3-beta hydroxysteroid dehydrogenase/isomerase" evidence="4">
    <location>
        <begin position="82"/>
        <end position="353"/>
    </location>
</feature>
<dbReference type="InterPro" id="IPR050177">
    <property type="entry name" value="Lipid_A_modif_metabolic_enz"/>
</dbReference>
<gene>
    <name evidence="5" type="ORF">M413DRAFT_444584</name>
</gene>
<evidence type="ECO:0000256" key="1">
    <source>
        <dbReference type="ARBA" id="ARBA00009219"/>
    </source>
</evidence>
<evidence type="ECO:0000259" key="4">
    <source>
        <dbReference type="Pfam" id="PF01073"/>
    </source>
</evidence>
<evidence type="ECO:0000256" key="3">
    <source>
        <dbReference type="SAM" id="Phobius"/>
    </source>
</evidence>
<dbReference type="OrthoDB" id="10058185at2759"/>
<dbReference type="Pfam" id="PF01073">
    <property type="entry name" value="3Beta_HSD"/>
    <property type="match status" value="1"/>
</dbReference>
<dbReference type="InterPro" id="IPR002225">
    <property type="entry name" value="3Beta_OHSteriod_DH/Estase"/>
</dbReference>
<keyword evidence="2" id="KW-0560">Oxidoreductase</keyword>
<evidence type="ECO:0000313" key="5">
    <source>
        <dbReference type="EMBL" id="KIM42118.1"/>
    </source>
</evidence>
<dbReference type="Gene3D" id="3.40.50.720">
    <property type="entry name" value="NAD(P)-binding Rossmann-like Domain"/>
    <property type="match status" value="1"/>
</dbReference>
<dbReference type="SUPFAM" id="SSF51735">
    <property type="entry name" value="NAD(P)-binding Rossmann-fold domains"/>
    <property type="match status" value="1"/>
</dbReference>
<proteinExistence type="inferred from homology"/>
<reference evidence="6" key="2">
    <citation type="submission" date="2015-01" db="EMBL/GenBank/DDBJ databases">
        <title>Evolutionary Origins and Diversification of the Mycorrhizal Mutualists.</title>
        <authorList>
            <consortium name="DOE Joint Genome Institute"/>
            <consortium name="Mycorrhizal Genomics Consortium"/>
            <person name="Kohler A."/>
            <person name="Kuo A."/>
            <person name="Nagy L.G."/>
            <person name="Floudas D."/>
            <person name="Copeland A."/>
            <person name="Barry K.W."/>
            <person name="Cichocki N."/>
            <person name="Veneault-Fourrey C."/>
            <person name="LaButti K."/>
            <person name="Lindquist E.A."/>
            <person name="Lipzen A."/>
            <person name="Lundell T."/>
            <person name="Morin E."/>
            <person name="Murat C."/>
            <person name="Riley R."/>
            <person name="Ohm R."/>
            <person name="Sun H."/>
            <person name="Tunlid A."/>
            <person name="Henrissat B."/>
            <person name="Grigoriev I.V."/>
            <person name="Hibbett D.S."/>
            <person name="Martin F."/>
        </authorList>
    </citation>
    <scope>NUCLEOTIDE SEQUENCE [LARGE SCALE GENOMIC DNA]</scope>
    <source>
        <strain evidence="6">h7</strain>
    </source>
</reference>
<keyword evidence="3" id="KW-0812">Transmembrane</keyword>
<protein>
    <recommendedName>
        <fullName evidence="4">3-beta hydroxysteroid dehydrogenase/isomerase domain-containing protein</fullName>
    </recommendedName>
</protein>
<dbReference type="PANTHER" id="PTHR43245:SF51">
    <property type="entry name" value="SHORT CHAIN DEHYDROGENASE_REDUCTASE FAMILY 42E, MEMBER 2"/>
    <property type="match status" value="1"/>
</dbReference>
<dbReference type="AlphaFoldDB" id="A0A0C2XWW7"/>
<dbReference type="EMBL" id="KN831778">
    <property type="protein sequence ID" value="KIM42118.1"/>
    <property type="molecule type" value="Genomic_DNA"/>
</dbReference>
<dbReference type="Proteomes" id="UP000053424">
    <property type="component" value="Unassembled WGS sequence"/>
</dbReference>
<accession>A0A0C2XWW7</accession>
<comment type="similarity">
    <text evidence="1">Belongs to the 3-beta-HSD family.</text>
</comment>
<reference evidence="5 6" key="1">
    <citation type="submission" date="2014-04" db="EMBL/GenBank/DDBJ databases">
        <authorList>
            <consortium name="DOE Joint Genome Institute"/>
            <person name="Kuo A."/>
            <person name="Gay G."/>
            <person name="Dore J."/>
            <person name="Kohler A."/>
            <person name="Nagy L.G."/>
            <person name="Floudas D."/>
            <person name="Copeland A."/>
            <person name="Barry K.W."/>
            <person name="Cichocki N."/>
            <person name="Veneault-Fourrey C."/>
            <person name="LaButti K."/>
            <person name="Lindquist E.A."/>
            <person name="Lipzen A."/>
            <person name="Lundell T."/>
            <person name="Morin E."/>
            <person name="Murat C."/>
            <person name="Sun H."/>
            <person name="Tunlid A."/>
            <person name="Henrissat B."/>
            <person name="Grigoriev I.V."/>
            <person name="Hibbett D.S."/>
            <person name="Martin F."/>
            <person name="Nordberg H.P."/>
            <person name="Cantor M.N."/>
            <person name="Hua S.X."/>
        </authorList>
    </citation>
    <scope>NUCLEOTIDE SEQUENCE [LARGE SCALE GENOMIC DNA]</scope>
    <source>
        <strain evidence="6">h7</strain>
    </source>
</reference>
<dbReference type="InterPro" id="IPR036291">
    <property type="entry name" value="NAD(P)-bd_dom_sf"/>
</dbReference>
<feature type="transmembrane region" description="Helical" evidence="3">
    <location>
        <begin position="80"/>
        <end position="98"/>
    </location>
</feature>
<evidence type="ECO:0000313" key="6">
    <source>
        <dbReference type="Proteomes" id="UP000053424"/>
    </source>
</evidence>
<dbReference type="GO" id="GO:0016616">
    <property type="term" value="F:oxidoreductase activity, acting on the CH-OH group of donors, NAD or NADP as acceptor"/>
    <property type="evidence" value="ECO:0007669"/>
    <property type="project" value="InterPro"/>
</dbReference>
<dbReference type="GO" id="GO:0006694">
    <property type="term" value="P:steroid biosynthetic process"/>
    <property type="evidence" value="ECO:0007669"/>
    <property type="project" value="InterPro"/>
</dbReference>
<dbReference type="STRING" id="686832.A0A0C2XWW7"/>
<keyword evidence="6" id="KW-1185">Reference proteome</keyword>
<dbReference type="PANTHER" id="PTHR43245">
    <property type="entry name" value="BIFUNCTIONAL POLYMYXIN RESISTANCE PROTEIN ARNA"/>
    <property type="match status" value="1"/>
</dbReference>
<organism evidence="5 6">
    <name type="scientific">Hebeloma cylindrosporum</name>
    <dbReference type="NCBI Taxonomy" id="76867"/>
    <lineage>
        <taxon>Eukaryota</taxon>
        <taxon>Fungi</taxon>
        <taxon>Dikarya</taxon>
        <taxon>Basidiomycota</taxon>
        <taxon>Agaricomycotina</taxon>
        <taxon>Agaricomycetes</taxon>
        <taxon>Agaricomycetidae</taxon>
        <taxon>Agaricales</taxon>
        <taxon>Agaricineae</taxon>
        <taxon>Hymenogastraceae</taxon>
        <taxon>Hebeloma</taxon>
    </lineage>
</organism>
<evidence type="ECO:0000256" key="2">
    <source>
        <dbReference type="ARBA" id="ARBA00023002"/>
    </source>
</evidence>
<feature type="transmembrane region" description="Helical" evidence="3">
    <location>
        <begin position="6"/>
        <end position="26"/>
    </location>
</feature>
<keyword evidence="3" id="KW-1133">Transmembrane helix</keyword>
<keyword evidence="3" id="KW-0472">Membrane</keyword>
<name>A0A0C2XWW7_HEBCY</name>